<evidence type="ECO:0000256" key="4">
    <source>
        <dbReference type="RuleBase" id="RU366034"/>
    </source>
</evidence>
<dbReference type="EMBL" id="JARH01000849">
    <property type="protein sequence ID" value="EXF76346.1"/>
    <property type="molecule type" value="Genomic_DNA"/>
</dbReference>
<keyword evidence="4" id="KW-0479">Metal-binding</keyword>
<keyword evidence="6" id="KW-1185">Reference proteome</keyword>
<dbReference type="GO" id="GO:0008299">
    <property type="term" value="P:isoprenoid biosynthetic process"/>
    <property type="evidence" value="ECO:0007669"/>
    <property type="project" value="UniProtKB-ARBA"/>
</dbReference>
<name>A0A010R823_9PEZI</name>
<sequence>MTAAHTESAQLASRLDGLVMVIPDLRRMVSHWPSGKNVHASEVEGLIYKLLEQSDASPKDKTNVLEANPALLASCLWPNATRERLGTLTLMVLWQGRLDDHIESLEYKSAEQAKDFRNKAKDYIAQYLQLSEGPKEASTNPVIAGFQPVAKVICQQYDRDQRRRLRVNLFEYIDSTVQEMRYIQNGHAPTTLSYEKLRKKTGGAGPLCALAEFASGSTWPAHVVNSQPYKMILESVSIITGLTNDLLSLNKELRKGRTLNAVPVRYWNGKDGNDLESAVGEVVEEIDKAIKQLDVCERRLINQSLADADAIREVTATLKTICTGNLTWSLESKRYNVGPLDADGSLRQELRAPDA</sequence>
<evidence type="ECO:0000256" key="2">
    <source>
        <dbReference type="ARBA" id="ARBA00006333"/>
    </source>
</evidence>
<dbReference type="InterPro" id="IPR034686">
    <property type="entry name" value="Terpene_cyclase-like_2"/>
</dbReference>
<dbReference type="Proteomes" id="UP000020467">
    <property type="component" value="Unassembled WGS sequence"/>
</dbReference>
<keyword evidence="3 4" id="KW-0460">Magnesium</keyword>
<evidence type="ECO:0000256" key="3">
    <source>
        <dbReference type="ARBA" id="ARBA00022842"/>
    </source>
</evidence>
<comment type="cofactor">
    <cofactor evidence="1 4">
        <name>Mg(2+)</name>
        <dbReference type="ChEBI" id="CHEBI:18420"/>
    </cofactor>
</comment>
<accession>A0A010R823</accession>
<comment type="caution">
    <text evidence="5">The sequence shown here is derived from an EMBL/GenBank/DDBJ whole genome shotgun (WGS) entry which is preliminary data.</text>
</comment>
<dbReference type="SFLD" id="SFLDG01020">
    <property type="entry name" value="Terpene_Cyclase_Like_2"/>
    <property type="match status" value="1"/>
</dbReference>
<comment type="similarity">
    <text evidence="2 4">Belongs to the terpene synthase family.</text>
</comment>
<dbReference type="GO" id="GO:0010333">
    <property type="term" value="F:terpene synthase activity"/>
    <property type="evidence" value="ECO:0007669"/>
    <property type="project" value="InterPro"/>
</dbReference>
<keyword evidence="4" id="KW-0456">Lyase</keyword>
<dbReference type="PANTHER" id="PTHR35201">
    <property type="entry name" value="TERPENE SYNTHASE"/>
    <property type="match status" value="1"/>
</dbReference>
<gene>
    <name evidence="5" type="ORF">CFIO01_12525</name>
</gene>
<dbReference type="HOGENOM" id="CLU_042538_3_0_1"/>
<dbReference type="InterPro" id="IPR008949">
    <property type="entry name" value="Isoprenoid_synthase_dom_sf"/>
</dbReference>
<evidence type="ECO:0000313" key="6">
    <source>
        <dbReference type="Proteomes" id="UP000020467"/>
    </source>
</evidence>
<proteinExistence type="inferred from homology"/>
<dbReference type="GO" id="GO:0046872">
    <property type="term" value="F:metal ion binding"/>
    <property type="evidence" value="ECO:0007669"/>
    <property type="project" value="UniProtKB-KW"/>
</dbReference>
<dbReference type="KEGG" id="cfj:CFIO01_12525"/>
<dbReference type="Gene3D" id="1.10.600.10">
    <property type="entry name" value="Farnesyl Diphosphate Synthase"/>
    <property type="match status" value="1"/>
</dbReference>
<reference evidence="5 6" key="1">
    <citation type="submission" date="2014-02" db="EMBL/GenBank/DDBJ databases">
        <title>The genome sequence of Colletotrichum fioriniae PJ7.</title>
        <authorList>
            <person name="Baroncelli R."/>
            <person name="Thon M.R."/>
        </authorList>
    </citation>
    <scope>NUCLEOTIDE SEQUENCE [LARGE SCALE GENOMIC DNA]</scope>
    <source>
        <strain evidence="5 6">PJ7</strain>
    </source>
</reference>
<dbReference type="Pfam" id="PF19086">
    <property type="entry name" value="Terpene_syn_C_2"/>
    <property type="match status" value="1"/>
</dbReference>
<dbReference type="OrthoDB" id="2861623at2759"/>
<dbReference type="SUPFAM" id="SSF48576">
    <property type="entry name" value="Terpenoid synthases"/>
    <property type="match status" value="1"/>
</dbReference>
<dbReference type="PANTHER" id="PTHR35201:SF4">
    <property type="entry name" value="BETA-PINACENE SYNTHASE-RELATED"/>
    <property type="match status" value="1"/>
</dbReference>
<evidence type="ECO:0000313" key="5">
    <source>
        <dbReference type="EMBL" id="EXF76346.1"/>
    </source>
</evidence>
<dbReference type="eggNOG" id="ENOG502SKVE">
    <property type="taxonomic scope" value="Eukaryota"/>
</dbReference>
<dbReference type="AlphaFoldDB" id="A0A010R823"/>
<dbReference type="SFLD" id="SFLDS00005">
    <property type="entry name" value="Isoprenoid_Synthase_Type_I"/>
    <property type="match status" value="1"/>
</dbReference>
<dbReference type="EC" id="4.2.3.-" evidence="4"/>
<evidence type="ECO:0000256" key="1">
    <source>
        <dbReference type="ARBA" id="ARBA00001946"/>
    </source>
</evidence>
<organism evidence="5 6">
    <name type="scientific">Colletotrichum fioriniae PJ7</name>
    <dbReference type="NCBI Taxonomy" id="1445577"/>
    <lineage>
        <taxon>Eukaryota</taxon>
        <taxon>Fungi</taxon>
        <taxon>Dikarya</taxon>
        <taxon>Ascomycota</taxon>
        <taxon>Pezizomycotina</taxon>
        <taxon>Sordariomycetes</taxon>
        <taxon>Hypocreomycetidae</taxon>
        <taxon>Glomerellales</taxon>
        <taxon>Glomerellaceae</taxon>
        <taxon>Colletotrichum</taxon>
        <taxon>Colletotrichum acutatum species complex</taxon>
    </lineage>
</organism>
<protein>
    <recommendedName>
        <fullName evidence="4">Terpene synthase</fullName>
        <ecNumber evidence="4">4.2.3.-</ecNumber>
    </recommendedName>
</protein>